<dbReference type="HAMAP" id="MF_01201">
    <property type="entry name" value="Ala_racemase"/>
    <property type="match status" value="1"/>
</dbReference>
<comment type="cofactor">
    <cofactor evidence="1 4 5">
        <name>pyridoxal 5'-phosphate</name>
        <dbReference type="ChEBI" id="CHEBI:597326"/>
    </cofactor>
</comment>
<dbReference type="GO" id="GO:0005829">
    <property type="term" value="C:cytosol"/>
    <property type="evidence" value="ECO:0007669"/>
    <property type="project" value="TreeGrafter"/>
</dbReference>
<dbReference type="Gene3D" id="2.40.37.10">
    <property type="entry name" value="Lyase, Ornithine Decarboxylase, Chain A, domain 1"/>
    <property type="match status" value="1"/>
</dbReference>
<evidence type="ECO:0000256" key="5">
    <source>
        <dbReference type="PIRSR" id="PIRSR600821-50"/>
    </source>
</evidence>
<dbReference type="UniPathway" id="UPA00042">
    <property type="reaction ID" value="UER00497"/>
</dbReference>
<comment type="catalytic activity">
    <reaction evidence="4">
        <text>L-alanine = D-alanine</text>
        <dbReference type="Rhea" id="RHEA:20249"/>
        <dbReference type="ChEBI" id="CHEBI:57416"/>
        <dbReference type="ChEBI" id="CHEBI:57972"/>
        <dbReference type="EC" id="5.1.1.1"/>
    </reaction>
</comment>
<dbReference type="PRINTS" id="PR00992">
    <property type="entry name" value="ALARACEMASE"/>
</dbReference>
<dbReference type="CDD" id="cd00430">
    <property type="entry name" value="PLPDE_III_AR"/>
    <property type="match status" value="1"/>
</dbReference>
<dbReference type="GO" id="GO:0030170">
    <property type="term" value="F:pyridoxal phosphate binding"/>
    <property type="evidence" value="ECO:0007669"/>
    <property type="project" value="UniProtKB-UniRule"/>
</dbReference>
<dbReference type="NCBIfam" id="TIGR00492">
    <property type="entry name" value="alr"/>
    <property type="match status" value="1"/>
</dbReference>
<comment type="function">
    <text evidence="4">Catalyzes the interconversion of L-alanine and D-alanine. May also act on other amino acids.</text>
</comment>
<organism evidence="8 9">
    <name type="scientific">Corynebacterium incognita</name>
    <dbReference type="NCBI Taxonomy" id="2754725"/>
    <lineage>
        <taxon>Bacteria</taxon>
        <taxon>Bacillati</taxon>
        <taxon>Actinomycetota</taxon>
        <taxon>Actinomycetes</taxon>
        <taxon>Mycobacteriales</taxon>
        <taxon>Corynebacteriaceae</taxon>
        <taxon>Corynebacterium</taxon>
    </lineage>
</organism>
<comment type="similarity">
    <text evidence="4">Belongs to the alanine racemase family.</text>
</comment>
<evidence type="ECO:0000256" key="2">
    <source>
        <dbReference type="ARBA" id="ARBA00022898"/>
    </source>
</evidence>
<feature type="binding site" evidence="4 6">
    <location>
        <position position="132"/>
    </location>
    <ligand>
        <name>substrate</name>
    </ligand>
</feature>
<keyword evidence="3 4" id="KW-0413">Isomerase</keyword>
<dbReference type="Pfam" id="PF00842">
    <property type="entry name" value="Ala_racemase_C"/>
    <property type="match status" value="1"/>
</dbReference>
<keyword evidence="2 4" id="KW-0663">Pyridoxal phosphate</keyword>
<dbReference type="InterPro" id="IPR011079">
    <property type="entry name" value="Ala_racemase_C"/>
</dbReference>
<dbReference type="PANTHER" id="PTHR30511">
    <property type="entry name" value="ALANINE RACEMASE"/>
    <property type="match status" value="1"/>
</dbReference>
<dbReference type="EMBL" id="CP059404">
    <property type="protein sequence ID" value="QNE88964.1"/>
    <property type="molecule type" value="Genomic_DNA"/>
</dbReference>
<feature type="binding site" evidence="4 6">
    <location>
        <position position="311"/>
    </location>
    <ligand>
        <name>substrate</name>
    </ligand>
</feature>
<dbReference type="RefSeq" id="WP_185175350.1">
    <property type="nucleotide sequence ID" value="NZ_CP059404.1"/>
</dbReference>
<name>A0A7G7CMZ8_9CORY</name>
<dbReference type="GO" id="GO:0030632">
    <property type="term" value="P:D-alanine biosynthetic process"/>
    <property type="evidence" value="ECO:0007669"/>
    <property type="project" value="UniProtKB-UniRule"/>
</dbReference>
<dbReference type="InterPro" id="IPR000821">
    <property type="entry name" value="Ala_racemase"/>
</dbReference>
<evidence type="ECO:0000256" key="3">
    <source>
        <dbReference type="ARBA" id="ARBA00023235"/>
    </source>
</evidence>
<feature type="domain" description="Alanine racemase C-terminal" evidence="7">
    <location>
        <begin position="242"/>
        <end position="368"/>
    </location>
</feature>
<dbReference type="GO" id="GO:0008784">
    <property type="term" value="F:alanine racemase activity"/>
    <property type="evidence" value="ECO:0007669"/>
    <property type="project" value="UniProtKB-UniRule"/>
</dbReference>
<dbReference type="InterPro" id="IPR020622">
    <property type="entry name" value="Ala_racemase_pyridoxalP-BS"/>
</dbReference>
<dbReference type="KEGG" id="cik:H0194_07715"/>
<dbReference type="Gene3D" id="3.20.20.10">
    <property type="entry name" value="Alanine racemase"/>
    <property type="match status" value="1"/>
</dbReference>
<comment type="pathway">
    <text evidence="4">Amino-acid biosynthesis; D-alanine biosynthesis; D-alanine from L-alanine: step 1/1.</text>
</comment>
<dbReference type="Proteomes" id="UP000515743">
    <property type="component" value="Chromosome"/>
</dbReference>
<dbReference type="EC" id="5.1.1.1" evidence="4"/>
<dbReference type="InterPro" id="IPR009006">
    <property type="entry name" value="Ala_racemase/Decarboxylase_C"/>
</dbReference>
<reference evidence="8 9" key="1">
    <citation type="submission" date="2020-07" db="EMBL/GenBank/DDBJ databases">
        <title>Complete genome and description of Corynebacterium incognita strain Marseille-Q3630 sp. nov.</title>
        <authorList>
            <person name="Boxberger M."/>
        </authorList>
    </citation>
    <scope>NUCLEOTIDE SEQUENCE [LARGE SCALE GENOMIC DNA]</scope>
    <source>
        <strain evidence="8 9">Marseille-Q3630</strain>
    </source>
</reference>
<accession>A0A7G7CMZ8</accession>
<evidence type="ECO:0000313" key="8">
    <source>
        <dbReference type="EMBL" id="QNE88964.1"/>
    </source>
</evidence>
<dbReference type="AlphaFoldDB" id="A0A7G7CMZ8"/>
<dbReference type="InterPro" id="IPR029066">
    <property type="entry name" value="PLP-binding_barrel"/>
</dbReference>
<proteinExistence type="inferred from homology"/>
<dbReference type="SMART" id="SM01005">
    <property type="entry name" value="Ala_racemase_C"/>
    <property type="match status" value="1"/>
</dbReference>
<dbReference type="SUPFAM" id="SSF51419">
    <property type="entry name" value="PLP-binding barrel"/>
    <property type="match status" value="1"/>
</dbReference>
<feature type="modified residue" description="N6-(pyridoxal phosphate)lysine" evidence="4 5">
    <location>
        <position position="35"/>
    </location>
</feature>
<evidence type="ECO:0000256" key="1">
    <source>
        <dbReference type="ARBA" id="ARBA00001933"/>
    </source>
</evidence>
<dbReference type="FunFam" id="3.20.20.10:FF:000002">
    <property type="entry name" value="Alanine racemase"/>
    <property type="match status" value="1"/>
</dbReference>
<dbReference type="PANTHER" id="PTHR30511:SF0">
    <property type="entry name" value="ALANINE RACEMASE, CATABOLIC-RELATED"/>
    <property type="match status" value="1"/>
</dbReference>
<evidence type="ECO:0000256" key="6">
    <source>
        <dbReference type="PIRSR" id="PIRSR600821-52"/>
    </source>
</evidence>
<dbReference type="InterPro" id="IPR001608">
    <property type="entry name" value="Ala_racemase_N"/>
</dbReference>
<gene>
    <name evidence="8" type="ORF">H0194_07715</name>
</gene>
<dbReference type="Pfam" id="PF01168">
    <property type="entry name" value="Ala_racemase_N"/>
    <property type="match status" value="1"/>
</dbReference>
<dbReference type="GO" id="GO:0009252">
    <property type="term" value="P:peptidoglycan biosynthetic process"/>
    <property type="evidence" value="ECO:0007669"/>
    <property type="project" value="TreeGrafter"/>
</dbReference>
<evidence type="ECO:0000313" key="9">
    <source>
        <dbReference type="Proteomes" id="UP000515743"/>
    </source>
</evidence>
<dbReference type="PROSITE" id="PS00395">
    <property type="entry name" value="ALANINE_RACEMASE"/>
    <property type="match status" value="1"/>
</dbReference>
<sequence length="372" mass="38989">MPLLSTRINLNAIAHNVSALKEHVGADVQLMCVVKADAYGHGVVDVARVMERSGADAFGVATIGEATALRDAGINAPILAWLWNNDVEPGSVSSALAANVELAIPSLEQARFLVDSKIPGKVCVKVETGMHRNGIDRADWDEIFALLASEEAAHLEVTGVMSHLACADEPGNEHNALQGAQLRAAIDCARSHGLNVPVNHLAASGGAIAREDLRFEQVRVGVACYGLSPFDEESGGVALRPAMTWAATVLNVKPVAAGESTSYGLTWRAEEAGYLAVVSVGYADGLPRAVQGVFDVTIGGKRYPQVGRVCMDQIVVSLGANEFGVAIGDEVILFGEGGVSASEVARAVGTINYEVVCWPGGRTRRVVEGAVE</sequence>
<keyword evidence="9" id="KW-1185">Reference proteome</keyword>
<feature type="active site" description="Proton acceptor; specific for L-alanine" evidence="4">
    <location>
        <position position="263"/>
    </location>
</feature>
<feature type="active site" description="Proton acceptor; specific for D-alanine" evidence="4">
    <location>
        <position position="35"/>
    </location>
</feature>
<dbReference type="SUPFAM" id="SSF50621">
    <property type="entry name" value="Alanine racemase C-terminal domain-like"/>
    <property type="match status" value="1"/>
</dbReference>
<evidence type="ECO:0000256" key="4">
    <source>
        <dbReference type="HAMAP-Rule" id="MF_01201"/>
    </source>
</evidence>
<protein>
    <recommendedName>
        <fullName evidence="4">Alanine racemase</fullName>
        <ecNumber evidence="4">5.1.1.1</ecNumber>
    </recommendedName>
</protein>
<evidence type="ECO:0000259" key="7">
    <source>
        <dbReference type="SMART" id="SM01005"/>
    </source>
</evidence>